<evidence type="ECO:0000313" key="2">
    <source>
        <dbReference type="EMBL" id="SIS51249.1"/>
    </source>
</evidence>
<dbReference type="Gene3D" id="3.40.50.2000">
    <property type="entry name" value="Glycogen Phosphorylase B"/>
    <property type="match status" value="1"/>
</dbReference>
<dbReference type="RefSeq" id="WP_076399277.1">
    <property type="nucleotide sequence ID" value="NZ_FTOA01000002.1"/>
</dbReference>
<evidence type="ECO:0000259" key="1">
    <source>
        <dbReference type="PROSITE" id="PS51186"/>
    </source>
</evidence>
<name>A0A1N7JPH6_9PROT</name>
<dbReference type="InterPro" id="IPR000182">
    <property type="entry name" value="GNAT_dom"/>
</dbReference>
<dbReference type="SUPFAM" id="SSF55729">
    <property type="entry name" value="Acyl-CoA N-acyltransferases (Nat)"/>
    <property type="match status" value="1"/>
</dbReference>
<dbReference type="Gene3D" id="3.40.50.11190">
    <property type="match status" value="1"/>
</dbReference>
<gene>
    <name evidence="2" type="ORF">SAMN05421779_102413</name>
</gene>
<dbReference type="OrthoDB" id="9788924at2"/>
<dbReference type="GO" id="GO:0016747">
    <property type="term" value="F:acyltransferase activity, transferring groups other than amino-acyl groups"/>
    <property type="evidence" value="ECO:0007669"/>
    <property type="project" value="InterPro"/>
</dbReference>
<proteinExistence type="predicted"/>
<dbReference type="STRING" id="80876.SAMN05421779_102413"/>
<feature type="domain" description="N-acetyltransferase" evidence="1">
    <location>
        <begin position="6"/>
        <end position="158"/>
    </location>
</feature>
<accession>A0A1N7JPH6</accession>
<dbReference type="Pfam" id="PF13302">
    <property type="entry name" value="Acetyltransf_3"/>
    <property type="match status" value="1"/>
</dbReference>
<reference evidence="2 3" key="1">
    <citation type="submission" date="2017-01" db="EMBL/GenBank/DDBJ databases">
        <authorList>
            <person name="Mah S.A."/>
            <person name="Swanson W.J."/>
            <person name="Moy G.W."/>
            <person name="Vacquier V.D."/>
        </authorList>
    </citation>
    <scope>NUCLEOTIDE SEQUENCE [LARGE SCALE GENOMIC DNA]</scope>
    <source>
        <strain evidence="2 3">DSM 11589</strain>
    </source>
</reference>
<protein>
    <submittedName>
        <fullName evidence="2">Spore coat polysaccharide biosynthesis protein SpsG, predicted glycosyltransferase</fullName>
    </submittedName>
</protein>
<sequence>MATEQIRCRPMTADDCALLFRWANDPTVRQTARSTAPISWETHQRWFASRLASSECRLFIAEDAQGVPLGQVRLDRAGWEAEVSITVDQAQRGKGVGQILLAHAREQACGWVSVLHAVVKPDNTASQRLFLAAHYTPCGLKDGYLTYRQDIVSGHAAASAAGRRVLFRTSGANHIGLGHLMRSLALAEAFVAAGWAVAIYGTVPPFLQARWAQAAMVPPAHDERQMMQDWSDPTFLALTAGATAVVADLYALDLPWYQRCRDQTAARLVVVTDPPLQPVLCDLMVLPTVFEGLEVAGLPSDGAPVLRAPVHCLIGSAFATRRRGAKQGQKLLISCSGGQDGGLTARFLRLLNSDPALRQVGGTVVLGVVTTEARAEVVRELSSLPGLVLREQVPDMAGLVAEHDIAFGAPAGAALERASLGVAQVLVPFVDNQLMLGQGLARAGFADVLPSSASDDELLQAMRRLLSDAGYRQAMASRAYGGMDCRGPEAVVYAIASLCSPVAEEMPDVP</sequence>
<dbReference type="AlphaFoldDB" id="A0A1N7JPH6"/>
<keyword evidence="3" id="KW-1185">Reference proteome</keyword>
<dbReference type="Gene3D" id="3.40.630.30">
    <property type="match status" value="1"/>
</dbReference>
<dbReference type="InterPro" id="IPR016181">
    <property type="entry name" value="Acyl_CoA_acyltransferase"/>
</dbReference>
<dbReference type="CDD" id="cd04301">
    <property type="entry name" value="NAT_SF"/>
    <property type="match status" value="1"/>
</dbReference>
<dbReference type="SUPFAM" id="SSF53756">
    <property type="entry name" value="UDP-Glycosyltransferase/glycogen phosphorylase"/>
    <property type="match status" value="1"/>
</dbReference>
<dbReference type="Proteomes" id="UP000185678">
    <property type="component" value="Unassembled WGS sequence"/>
</dbReference>
<dbReference type="EMBL" id="FTOA01000002">
    <property type="protein sequence ID" value="SIS51249.1"/>
    <property type="molecule type" value="Genomic_DNA"/>
</dbReference>
<dbReference type="PROSITE" id="PS51186">
    <property type="entry name" value="GNAT"/>
    <property type="match status" value="1"/>
</dbReference>
<keyword evidence="2" id="KW-0808">Transferase</keyword>
<organism evidence="2 3">
    <name type="scientific">Insolitispirillum peregrinum</name>
    <dbReference type="NCBI Taxonomy" id="80876"/>
    <lineage>
        <taxon>Bacteria</taxon>
        <taxon>Pseudomonadati</taxon>
        <taxon>Pseudomonadota</taxon>
        <taxon>Alphaproteobacteria</taxon>
        <taxon>Rhodospirillales</taxon>
        <taxon>Novispirillaceae</taxon>
        <taxon>Insolitispirillum</taxon>
    </lineage>
</organism>
<evidence type="ECO:0000313" key="3">
    <source>
        <dbReference type="Proteomes" id="UP000185678"/>
    </source>
</evidence>